<keyword evidence="3" id="KW-0808">Transferase</keyword>
<feature type="domain" description="Stealth protein CR2 conserved region 2" evidence="6">
    <location>
        <begin position="216"/>
        <end position="321"/>
    </location>
</feature>
<dbReference type="Pfam" id="PF11380">
    <property type="entry name" value="Stealth_CR2"/>
    <property type="match status" value="1"/>
</dbReference>
<dbReference type="PANTHER" id="PTHR24045:SF0">
    <property type="entry name" value="N-ACETYLGLUCOSAMINE-1-PHOSPHOTRANSFERASE SUBUNITS ALPHA_BETA"/>
    <property type="match status" value="1"/>
</dbReference>
<evidence type="ECO:0000256" key="5">
    <source>
        <dbReference type="ARBA" id="ARBA00032902"/>
    </source>
</evidence>
<evidence type="ECO:0000259" key="7">
    <source>
        <dbReference type="Pfam" id="PF17101"/>
    </source>
</evidence>
<dbReference type="PANTHER" id="PTHR24045">
    <property type="match status" value="1"/>
</dbReference>
<evidence type="ECO:0000313" key="13">
    <source>
        <dbReference type="Proteomes" id="UP000194977"/>
    </source>
</evidence>
<reference evidence="12 13" key="1">
    <citation type="submission" date="2017-03" db="EMBL/GenBank/DDBJ databases">
        <title>Comparative genomics of honeybee gut symbionts reveal geographically distinct and subgroup specific antibiotic resistance.</title>
        <authorList>
            <person name="Ludvigsen J."/>
            <person name="Porcellato D."/>
            <person name="Labee-Lund T.M."/>
            <person name="Amdam G.V."/>
            <person name="Rudi K."/>
        </authorList>
    </citation>
    <scope>NUCLEOTIDE SEQUENCE [LARGE SCALE GENOMIC DNA]</scope>
    <source>
        <strain evidence="10 13">A-7-12</strain>
        <strain evidence="11 12">A-9-12</strain>
    </source>
</reference>
<dbReference type="Pfam" id="PF17103">
    <property type="entry name" value="Stealth_CR4"/>
    <property type="match status" value="1"/>
</dbReference>
<evidence type="ECO:0000256" key="3">
    <source>
        <dbReference type="ARBA" id="ARBA00022679"/>
    </source>
</evidence>
<dbReference type="InterPro" id="IPR047141">
    <property type="entry name" value="Stealth"/>
</dbReference>
<evidence type="ECO:0000256" key="4">
    <source>
        <dbReference type="ARBA" id="ARBA00023169"/>
    </source>
</evidence>
<dbReference type="GO" id="GO:0016772">
    <property type="term" value="F:transferase activity, transferring phosphorus-containing groups"/>
    <property type="evidence" value="ECO:0007669"/>
    <property type="project" value="InterPro"/>
</dbReference>
<feature type="domain" description="Stealth protein CR3 conserved region 3" evidence="8">
    <location>
        <begin position="367"/>
        <end position="412"/>
    </location>
</feature>
<dbReference type="GO" id="GO:0000271">
    <property type="term" value="P:polysaccharide biosynthetic process"/>
    <property type="evidence" value="ECO:0007669"/>
    <property type="project" value="UniProtKB-KW"/>
</dbReference>
<protein>
    <recommendedName>
        <fullName evidence="2">Capsular polysaccharide phosphotransferase SacB</fullName>
    </recommendedName>
    <alternativeName>
        <fullName evidence="5">Stealth protein SacB</fullName>
    </alternativeName>
</protein>
<organism evidence="10 13">
    <name type="scientific">Gilliamella apicola</name>
    <dbReference type="NCBI Taxonomy" id="1196095"/>
    <lineage>
        <taxon>Bacteria</taxon>
        <taxon>Pseudomonadati</taxon>
        <taxon>Pseudomonadota</taxon>
        <taxon>Gammaproteobacteria</taxon>
        <taxon>Orbales</taxon>
        <taxon>Orbaceae</taxon>
        <taxon>Gilliamella</taxon>
    </lineage>
</organism>
<feature type="domain" description="Stealth protein CR1 conserved region 1" evidence="7">
    <location>
        <begin position="171"/>
        <end position="195"/>
    </location>
</feature>
<evidence type="ECO:0000256" key="2">
    <source>
        <dbReference type="ARBA" id="ARBA00022423"/>
    </source>
</evidence>
<dbReference type="InterPro" id="IPR031358">
    <property type="entry name" value="Stealth_CR1"/>
</dbReference>
<dbReference type="Proteomes" id="UP000194977">
    <property type="component" value="Unassembled WGS sequence"/>
</dbReference>
<dbReference type="InterPro" id="IPR021520">
    <property type="entry name" value="Stealth_CR2"/>
</dbReference>
<dbReference type="EMBL" id="NART01000118">
    <property type="protein sequence ID" value="OTQ08013.1"/>
    <property type="molecule type" value="Genomic_DNA"/>
</dbReference>
<evidence type="ECO:0000313" key="10">
    <source>
        <dbReference type="EMBL" id="OTP97625.1"/>
    </source>
</evidence>
<name>A0A242NEL6_9GAMM</name>
<dbReference type="EMBL" id="NARP01000061">
    <property type="protein sequence ID" value="OTP97625.1"/>
    <property type="molecule type" value="Genomic_DNA"/>
</dbReference>
<feature type="domain" description="Stealth protein CR4 conserved region 4" evidence="9">
    <location>
        <begin position="447"/>
        <end position="487"/>
    </location>
</feature>
<evidence type="ECO:0000313" key="12">
    <source>
        <dbReference type="Proteomes" id="UP000194800"/>
    </source>
</evidence>
<comment type="caution">
    <text evidence="10">The sequence shown here is derived from an EMBL/GenBank/DDBJ whole genome shotgun (WGS) entry which is preliminary data.</text>
</comment>
<dbReference type="InterPro" id="IPR031357">
    <property type="entry name" value="Stealth_CR3"/>
</dbReference>
<dbReference type="Pfam" id="PF17102">
    <property type="entry name" value="Stealth_CR3"/>
    <property type="match status" value="1"/>
</dbReference>
<evidence type="ECO:0000259" key="6">
    <source>
        <dbReference type="Pfam" id="PF11380"/>
    </source>
</evidence>
<accession>A0A242NEL6</accession>
<proteinExistence type="inferred from homology"/>
<sequence length="487" mass="57900">MYFQRVATSKNGQLFYEKLTEICKLINIPFMTGATDDVWMKGIHIDYENLYEFIKVLQYWFSENNYYLKVDNEYFLIKNITSKVDIPKLKYFDLVHVEKEYSSESYTNKYYSLIRVSFWSLQANYSNFPLYTIKGNNKYISKLTQDTFREFVDNNKDLDEFLKVRSSNYSFPIDAVITWVNGDDPEWKLEKEFYSSFHLVDNSNNNTESRANEDERFRNRNELKYLLRSIEMFAPFIRKIFIVTCGQTPEWLNTDNDRIVLVNHNEIYKDKEALPVFNSSSIETQLHHIEGLSEHFIYFNDDFMLTDFCVPNDFFFANGIMKYFPSDTRVFENDIDDSREEYLIADRNAITLIKEDFGKSGNDVMLHCPYPSRKSILSFLEDRYESEFAKCAKERFRSKNDLRPIAFMQYHYGFLKGLAIPSSLTHRYLALYKDTIDRQFNGVFVTRKYKTICINDVAVPTERLSAVNELTIQFLESYFPFESSFEK</sequence>
<keyword evidence="4" id="KW-0270">Exopolysaccharide synthesis</keyword>
<dbReference type="Proteomes" id="UP000194800">
    <property type="component" value="Unassembled WGS sequence"/>
</dbReference>
<dbReference type="AlphaFoldDB" id="A0A242NEL6"/>
<dbReference type="InterPro" id="IPR031356">
    <property type="entry name" value="Stealth_CR4"/>
</dbReference>
<evidence type="ECO:0000259" key="9">
    <source>
        <dbReference type="Pfam" id="PF17103"/>
    </source>
</evidence>
<evidence type="ECO:0000259" key="8">
    <source>
        <dbReference type="Pfam" id="PF17102"/>
    </source>
</evidence>
<keyword evidence="12" id="KW-1185">Reference proteome</keyword>
<evidence type="ECO:0000313" key="11">
    <source>
        <dbReference type="EMBL" id="OTQ08013.1"/>
    </source>
</evidence>
<comment type="similarity">
    <text evidence="1">Belongs to the stealth family.</text>
</comment>
<evidence type="ECO:0000256" key="1">
    <source>
        <dbReference type="ARBA" id="ARBA00007583"/>
    </source>
</evidence>
<dbReference type="Pfam" id="PF17101">
    <property type="entry name" value="Stealth_CR1"/>
    <property type="match status" value="1"/>
</dbReference>
<gene>
    <name evidence="11" type="ORF">B6C91_13650</name>
    <name evidence="10" type="ORF">B6D08_14060</name>
</gene>